<evidence type="ECO:0000313" key="3">
    <source>
        <dbReference type="Proteomes" id="UP000619265"/>
    </source>
</evidence>
<dbReference type="Proteomes" id="UP000619265">
    <property type="component" value="Unassembled WGS sequence"/>
</dbReference>
<dbReference type="PANTHER" id="PTHR36320">
    <property type="entry name" value="OS04G0611300 PROTEIN"/>
    <property type="match status" value="1"/>
</dbReference>
<dbReference type="PANTHER" id="PTHR36320:SF1">
    <property type="entry name" value="OS04G0611300 PROTEIN"/>
    <property type="match status" value="1"/>
</dbReference>
<proteinExistence type="predicted"/>
<dbReference type="AlphaFoldDB" id="A0A834CVU2"/>
<comment type="caution">
    <text evidence="2">The sequence shown here is derived from an EMBL/GenBank/DDBJ whole genome shotgun (WGS) entry which is preliminary data.</text>
</comment>
<reference evidence="2" key="2">
    <citation type="submission" date="2020-03" db="EMBL/GenBank/DDBJ databases">
        <title>Walnut 2.0.</title>
        <authorList>
            <person name="Marrano A."/>
            <person name="Britton M."/>
            <person name="Zimin A.V."/>
            <person name="Zaini P.A."/>
            <person name="Workman R."/>
            <person name="Puiu D."/>
            <person name="Bianco L."/>
            <person name="Allen B.J."/>
            <person name="Troggio M."/>
            <person name="Leslie C.A."/>
            <person name="Timp W."/>
            <person name="Dendekar A."/>
            <person name="Salzberg S.L."/>
            <person name="Neale D.B."/>
        </authorList>
    </citation>
    <scope>NUCLEOTIDE SEQUENCE</scope>
    <source>
        <tissue evidence="2">Leaves</tissue>
    </source>
</reference>
<protein>
    <submittedName>
        <fullName evidence="2">Uncharacterized protein</fullName>
    </submittedName>
</protein>
<feature type="region of interest" description="Disordered" evidence="1">
    <location>
        <begin position="42"/>
        <end position="63"/>
    </location>
</feature>
<evidence type="ECO:0000313" key="2">
    <source>
        <dbReference type="EMBL" id="KAF5472209.1"/>
    </source>
</evidence>
<organism evidence="2 3">
    <name type="scientific">Juglans regia</name>
    <name type="common">English walnut</name>
    <dbReference type="NCBI Taxonomy" id="51240"/>
    <lineage>
        <taxon>Eukaryota</taxon>
        <taxon>Viridiplantae</taxon>
        <taxon>Streptophyta</taxon>
        <taxon>Embryophyta</taxon>
        <taxon>Tracheophyta</taxon>
        <taxon>Spermatophyta</taxon>
        <taxon>Magnoliopsida</taxon>
        <taxon>eudicotyledons</taxon>
        <taxon>Gunneridae</taxon>
        <taxon>Pentapetalae</taxon>
        <taxon>rosids</taxon>
        <taxon>fabids</taxon>
        <taxon>Fagales</taxon>
        <taxon>Juglandaceae</taxon>
        <taxon>Juglans</taxon>
    </lineage>
</organism>
<accession>A0A834CVU2</accession>
<reference evidence="2" key="1">
    <citation type="submission" date="2015-10" db="EMBL/GenBank/DDBJ databases">
        <authorList>
            <person name="Martinez-Garcia P.J."/>
            <person name="Crepeau M.W."/>
            <person name="Puiu D."/>
            <person name="Gonzalez-Ibeas D."/>
            <person name="Whalen J."/>
            <person name="Stevens K."/>
            <person name="Paul R."/>
            <person name="Butterfield T."/>
            <person name="Britton M."/>
            <person name="Reagan R."/>
            <person name="Chakraborty S."/>
            <person name="Walawage S.L."/>
            <person name="Vasquez-Gross H.A."/>
            <person name="Cardeno C."/>
            <person name="Famula R."/>
            <person name="Pratt K."/>
            <person name="Kuruganti S."/>
            <person name="Aradhya M.K."/>
            <person name="Leslie C.A."/>
            <person name="Dandekar A.M."/>
            <person name="Salzberg S.L."/>
            <person name="Wegrzyn J.L."/>
            <person name="Langley C.H."/>
            <person name="Neale D.B."/>
        </authorList>
    </citation>
    <scope>NUCLEOTIDE SEQUENCE</scope>
    <source>
        <tissue evidence="2">Leaves</tissue>
    </source>
</reference>
<dbReference type="Gramene" id="Jr04_08330_p1">
    <property type="protein sequence ID" value="cds.Jr04_08330_p1"/>
    <property type="gene ID" value="Jr04_08330"/>
</dbReference>
<gene>
    <name evidence="2" type="ORF">F2P56_008947</name>
</gene>
<name>A0A834CVU2_JUGRE</name>
<sequence>MAKSMRSKREKRLRAIRREIVEPFYDNKDSAKLAAQEAALAAPKLPVRPPPNSTAAMDLTTTSTSKTDISSTASIFSVNAMGKPLSLSHISLASTYFDSTLFAP</sequence>
<evidence type="ECO:0000256" key="1">
    <source>
        <dbReference type="SAM" id="MobiDB-lite"/>
    </source>
</evidence>
<dbReference type="EMBL" id="LIHL02000004">
    <property type="protein sequence ID" value="KAF5472209.1"/>
    <property type="molecule type" value="Genomic_DNA"/>
</dbReference>